<comment type="subcellular location">
    <subcellularLocation>
        <location evidence="1">Membrane</location>
        <topology evidence="1">Multi-pass membrane protein</topology>
    </subcellularLocation>
</comment>
<dbReference type="GO" id="GO:0004930">
    <property type="term" value="F:G protein-coupled receptor activity"/>
    <property type="evidence" value="ECO:0007669"/>
    <property type="project" value="UniProtKB-KW"/>
</dbReference>
<comment type="caution">
    <text evidence="11">The sequence shown here is derived from an EMBL/GenBank/DDBJ whole genome shotgun (WGS) entry which is preliminary data.</text>
</comment>
<dbReference type="EMBL" id="CAXITT010000169">
    <property type="protein sequence ID" value="CAL1534368.1"/>
    <property type="molecule type" value="Genomic_DNA"/>
</dbReference>
<evidence type="ECO:0000256" key="6">
    <source>
        <dbReference type="ARBA" id="ARBA00023170"/>
    </source>
</evidence>
<evidence type="ECO:0000256" key="2">
    <source>
        <dbReference type="ARBA" id="ARBA00022692"/>
    </source>
</evidence>
<dbReference type="PANTHER" id="PTHR45695:SF15">
    <property type="entry name" value="OPSIN RH2"/>
    <property type="match status" value="1"/>
</dbReference>
<evidence type="ECO:0000256" key="7">
    <source>
        <dbReference type="ARBA" id="ARBA00023224"/>
    </source>
</evidence>
<evidence type="ECO:0000256" key="1">
    <source>
        <dbReference type="ARBA" id="ARBA00004141"/>
    </source>
</evidence>
<dbReference type="InterPro" id="IPR000276">
    <property type="entry name" value="GPCR_Rhodpsn"/>
</dbReference>
<feature type="region of interest" description="Disordered" evidence="8">
    <location>
        <begin position="134"/>
        <end position="171"/>
    </location>
</feature>
<evidence type="ECO:0000259" key="10">
    <source>
        <dbReference type="PROSITE" id="PS50262"/>
    </source>
</evidence>
<proteinExistence type="predicted"/>
<dbReference type="PRINTS" id="PR00237">
    <property type="entry name" value="GPCRRHODOPSN"/>
</dbReference>
<evidence type="ECO:0000256" key="4">
    <source>
        <dbReference type="ARBA" id="ARBA00023040"/>
    </source>
</evidence>
<dbReference type="PROSITE" id="PS50262">
    <property type="entry name" value="G_PROTEIN_RECEP_F1_2"/>
    <property type="match status" value="1"/>
</dbReference>
<accession>A0AAV2HLT8</accession>
<dbReference type="Gene3D" id="1.20.1070.10">
    <property type="entry name" value="Rhodopsin 7-helix transmembrane proteins"/>
    <property type="match status" value="1"/>
</dbReference>
<evidence type="ECO:0000256" key="9">
    <source>
        <dbReference type="SAM" id="Phobius"/>
    </source>
</evidence>
<evidence type="ECO:0000256" key="5">
    <source>
        <dbReference type="ARBA" id="ARBA00023136"/>
    </source>
</evidence>
<keyword evidence="5 9" id="KW-0472">Membrane</keyword>
<keyword evidence="6" id="KW-0675">Receptor</keyword>
<sequence>MGYNYTAIAVCLWSSSRNTRHLTEGDQQQAIVSQLMARRRTAKMLVVVVVVFFLCFLPNYIWNVLRLSFSLPDAINYLVPPITLITQLMVYTNSCTNPIIYNFMSGKFRKEFRSACACCSRCCQREKPLQSQVHEMEPLSAKSSDEDDWRKGTKQPRRWTRKNTMTTTVTM</sequence>
<feature type="transmembrane region" description="Helical" evidence="9">
    <location>
        <begin position="44"/>
        <end position="62"/>
    </location>
</feature>
<keyword evidence="2 9" id="KW-0812">Transmembrane</keyword>
<name>A0AAV2HLT8_LYMST</name>
<dbReference type="AlphaFoldDB" id="A0AAV2HLT8"/>
<dbReference type="Proteomes" id="UP001497497">
    <property type="component" value="Unassembled WGS sequence"/>
</dbReference>
<evidence type="ECO:0000313" key="12">
    <source>
        <dbReference type="Proteomes" id="UP001497497"/>
    </source>
</evidence>
<keyword evidence="4" id="KW-0297">G-protein coupled receptor</keyword>
<dbReference type="Pfam" id="PF00001">
    <property type="entry name" value="7tm_1"/>
    <property type="match status" value="1"/>
</dbReference>
<protein>
    <recommendedName>
        <fullName evidence="10">G-protein coupled receptors family 1 profile domain-containing protein</fullName>
    </recommendedName>
</protein>
<reference evidence="11 12" key="1">
    <citation type="submission" date="2024-04" db="EMBL/GenBank/DDBJ databases">
        <authorList>
            <consortium name="Genoscope - CEA"/>
            <person name="William W."/>
        </authorList>
    </citation>
    <scope>NUCLEOTIDE SEQUENCE [LARGE SCALE GENOMIC DNA]</scope>
</reference>
<dbReference type="PANTHER" id="PTHR45695">
    <property type="entry name" value="LEUCOKININ RECEPTOR-RELATED"/>
    <property type="match status" value="1"/>
</dbReference>
<feature type="transmembrane region" description="Helical" evidence="9">
    <location>
        <begin position="82"/>
        <end position="104"/>
    </location>
</feature>
<dbReference type="GO" id="GO:0005886">
    <property type="term" value="C:plasma membrane"/>
    <property type="evidence" value="ECO:0007669"/>
    <property type="project" value="TreeGrafter"/>
</dbReference>
<keyword evidence="12" id="KW-1185">Reference proteome</keyword>
<evidence type="ECO:0000256" key="3">
    <source>
        <dbReference type="ARBA" id="ARBA00022989"/>
    </source>
</evidence>
<evidence type="ECO:0000313" key="11">
    <source>
        <dbReference type="EMBL" id="CAL1534368.1"/>
    </source>
</evidence>
<dbReference type="SUPFAM" id="SSF81321">
    <property type="entry name" value="Family A G protein-coupled receptor-like"/>
    <property type="match status" value="1"/>
</dbReference>
<feature type="compositionally biased region" description="Basic residues" evidence="8">
    <location>
        <begin position="152"/>
        <end position="161"/>
    </location>
</feature>
<feature type="domain" description="G-protein coupled receptors family 1 profile" evidence="10">
    <location>
        <begin position="1"/>
        <end position="101"/>
    </location>
</feature>
<organism evidence="11 12">
    <name type="scientific">Lymnaea stagnalis</name>
    <name type="common">Great pond snail</name>
    <name type="synonym">Helix stagnalis</name>
    <dbReference type="NCBI Taxonomy" id="6523"/>
    <lineage>
        <taxon>Eukaryota</taxon>
        <taxon>Metazoa</taxon>
        <taxon>Spiralia</taxon>
        <taxon>Lophotrochozoa</taxon>
        <taxon>Mollusca</taxon>
        <taxon>Gastropoda</taxon>
        <taxon>Heterobranchia</taxon>
        <taxon>Euthyneura</taxon>
        <taxon>Panpulmonata</taxon>
        <taxon>Hygrophila</taxon>
        <taxon>Lymnaeoidea</taxon>
        <taxon>Lymnaeidae</taxon>
        <taxon>Lymnaea</taxon>
    </lineage>
</organism>
<evidence type="ECO:0000256" key="8">
    <source>
        <dbReference type="SAM" id="MobiDB-lite"/>
    </source>
</evidence>
<dbReference type="InterPro" id="IPR017452">
    <property type="entry name" value="GPCR_Rhodpsn_7TM"/>
</dbReference>
<feature type="compositionally biased region" description="Low complexity" evidence="8">
    <location>
        <begin position="162"/>
        <end position="171"/>
    </location>
</feature>
<keyword evidence="7" id="KW-0807">Transducer</keyword>
<gene>
    <name evidence="11" type="ORF">GSLYS_00008328001</name>
</gene>
<keyword evidence="3 9" id="KW-1133">Transmembrane helix</keyword>